<dbReference type="Gene3D" id="3.10.450.10">
    <property type="match status" value="1"/>
</dbReference>
<name>A0A5F9CFF3_RABIT</name>
<evidence type="ECO:0000256" key="4">
    <source>
        <dbReference type="ARBA" id="ARBA00023157"/>
    </source>
</evidence>
<evidence type="ECO:0000256" key="2">
    <source>
        <dbReference type="ARBA" id="ARBA00022690"/>
    </source>
</evidence>
<proteinExistence type="inferred from homology"/>
<evidence type="ECO:0000259" key="5">
    <source>
        <dbReference type="Pfam" id="PF00031"/>
    </source>
</evidence>
<dbReference type="InterPro" id="IPR046350">
    <property type="entry name" value="Cystatin_sf"/>
</dbReference>
<dbReference type="SUPFAM" id="SSF54403">
    <property type="entry name" value="Cystatin/monellin"/>
    <property type="match status" value="1"/>
</dbReference>
<dbReference type="SMR" id="A0A5F9CFF3"/>
<keyword evidence="4" id="KW-1015">Disulfide bond</keyword>
<comment type="similarity">
    <text evidence="1">Belongs to the cystatin family.</text>
</comment>
<reference evidence="6" key="3">
    <citation type="submission" date="2025-09" db="UniProtKB">
        <authorList>
            <consortium name="Ensembl"/>
        </authorList>
    </citation>
    <scope>IDENTIFICATION</scope>
    <source>
        <strain evidence="6">Thorbecke</strain>
    </source>
</reference>
<dbReference type="InParanoid" id="A0A5F9CFF3"/>
<organism evidence="6 7">
    <name type="scientific">Oryctolagus cuniculus</name>
    <name type="common">Rabbit</name>
    <dbReference type="NCBI Taxonomy" id="9986"/>
    <lineage>
        <taxon>Eukaryota</taxon>
        <taxon>Metazoa</taxon>
        <taxon>Chordata</taxon>
        <taxon>Craniata</taxon>
        <taxon>Vertebrata</taxon>
        <taxon>Euteleostomi</taxon>
        <taxon>Mammalia</taxon>
        <taxon>Eutheria</taxon>
        <taxon>Euarchontoglires</taxon>
        <taxon>Glires</taxon>
        <taxon>Lagomorpha</taxon>
        <taxon>Leporidae</taxon>
        <taxon>Oryctolagus</taxon>
    </lineage>
</organism>
<evidence type="ECO:0000256" key="3">
    <source>
        <dbReference type="ARBA" id="ARBA00022704"/>
    </source>
</evidence>
<dbReference type="STRING" id="9986.ENSOCUP00000032248"/>
<dbReference type="EMBL" id="AAGW02059878">
    <property type="status" value="NOT_ANNOTATED_CDS"/>
    <property type="molecule type" value="Genomic_DNA"/>
</dbReference>
<dbReference type="Pfam" id="PF00031">
    <property type="entry name" value="Cystatin"/>
    <property type="match status" value="1"/>
</dbReference>
<keyword evidence="2" id="KW-0646">Protease inhibitor</keyword>
<dbReference type="CDD" id="cd00042">
    <property type="entry name" value="CY"/>
    <property type="match status" value="1"/>
</dbReference>
<evidence type="ECO:0000313" key="7">
    <source>
        <dbReference type="Proteomes" id="UP000001811"/>
    </source>
</evidence>
<dbReference type="GO" id="GO:0005615">
    <property type="term" value="C:extracellular space"/>
    <property type="evidence" value="ECO:0007669"/>
    <property type="project" value="TreeGrafter"/>
</dbReference>
<dbReference type="GO" id="GO:0031982">
    <property type="term" value="C:vesicle"/>
    <property type="evidence" value="ECO:0007669"/>
    <property type="project" value="TreeGrafter"/>
</dbReference>
<dbReference type="GO" id="GO:0004869">
    <property type="term" value="F:cysteine-type endopeptidase inhibitor activity"/>
    <property type="evidence" value="ECO:0007669"/>
    <property type="project" value="UniProtKB-KW"/>
</dbReference>
<evidence type="ECO:0000313" key="6">
    <source>
        <dbReference type="Ensembl" id="ENSOCUP00000032248.1"/>
    </source>
</evidence>
<keyword evidence="3" id="KW-0789">Thiol protease inhibitor</keyword>
<accession>A0A5F9CFF3</accession>
<feature type="domain" description="Cystatin" evidence="5">
    <location>
        <begin position="36"/>
        <end position="128"/>
    </location>
</feature>
<dbReference type="GO" id="GO:0005737">
    <property type="term" value="C:cytoplasm"/>
    <property type="evidence" value="ECO:0007669"/>
    <property type="project" value="TreeGrafter"/>
</dbReference>
<reference evidence="6 7" key="1">
    <citation type="journal article" date="2011" name="Nature">
        <title>A high-resolution map of human evolutionary constraint using 29 mammals.</title>
        <authorList>
            <person name="Lindblad-Toh K."/>
            <person name="Garber M."/>
            <person name="Zuk O."/>
            <person name="Lin M.F."/>
            <person name="Parker B.J."/>
            <person name="Washietl S."/>
            <person name="Kheradpour P."/>
            <person name="Ernst J."/>
            <person name="Jordan G."/>
            <person name="Mauceli E."/>
            <person name="Ward L.D."/>
            <person name="Lowe C.B."/>
            <person name="Holloway A.K."/>
            <person name="Clamp M."/>
            <person name="Gnerre S."/>
            <person name="Alfoldi J."/>
            <person name="Beal K."/>
            <person name="Chang J."/>
            <person name="Clawson H."/>
            <person name="Cuff J."/>
            <person name="Di Palma F."/>
            <person name="Fitzgerald S."/>
            <person name="Flicek P."/>
            <person name="Guttman M."/>
            <person name="Hubisz M.J."/>
            <person name="Jaffe D.B."/>
            <person name="Jungreis I."/>
            <person name="Kent W.J."/>
            <person name="Kostka D."/>
            <person name="Lara M."/>
            <person name="Martins A.L."/>
            <person name="Massingham T."/>
            <person name="Moltke I."/>
            <person name="Raney B.J."/>
            <person name="Rasmussen M.D."/>
            <person name="Robinson J."/>
            <person name="Stark A."/>
            <person name="Vilella A.J."/>
            <person name="Wen J."/>
            <person name="Xie X."/>
            <person name="Zody M.C."/>
            <person name="Baldwin J."/>
            <person name="Bloom T."/>
            <person name="Chin C.W."/>
            <person name="Heiman D."/>
            <person name="Nicol R."/>
            <person name="Nusbaum C."/>
            <person name="Young S."/>
            <person name="Wilkinson J."/>
            <person name="Worley K.C."/>
            <person name="Kovar C.L."/>
            <person name="Muzny D.M."/>
            <person name="Gibbs R.A."/>
            <person name="Cree A."/>
            <person name="Dihn H.H."/>
            <person name="Fowler G."/>
            <person name="Jhangiani S."/>
            <person name="Joshi V."/>
            <person name="Lee S."/>
            <person name="Lewis L.R."/>
            <person name="Nazareth L.V."/>
            <person name="Okwuonu G."/>
            <person name="Santibanez J."/>
            <person name="Warren W.C."/>
            <person name="Mardis E.R."/>
            <person name="Weinstock G.M."/>
            <person name="Wilson R.K."/>
            <person name="Delehaunty K."/>
            <person name="Dooling D."/>
            <person name="Fronik C."/>
            <person name="Fulton L."/>
            <person name="Fulton B."/>
            <person name="Graves T."/>
            <person name="Minx P."/>
            <person name="Sodergren E."/>
            <person name="Birney E."/>
            <person name="Margulies E.H."/>
            <person name="Herrero J."/>
            <person name="Green E.D."/>
            <person name="Haussler D."/>
            <person name="Siepel A."/>
            <person name="Goldman N."/>
            <person name="Pollard K.S."/>
            <person name="Pedersen J.S."/>
            <person name="Lander E.S."/>
            <person name="Kellis M."/>
        </authorList>
    </citation>
    <scope>NUCLEOTIDE SEQUENCE [LARGE SCALE GENOMIC DNA]</scope>
    <source>
        <strain evidence="6 7">Thorbecke inbred</strain>
    </source>
</reference>
<dbReference type="PANTHER" id="PTHR46186">
    <property type="entry name" value="CYSTATIN"/>
    <property type="match status" value="1"/>
</dbReference>
<sequence>ASGSPTLRDRPALDLVSMWGVNLQLELSPCTLHSTPTDINVNREGRHRALSFSMSRYSKGNHVLYQCCALQVVHSHRQIIAGATYSLGVEKGHTTCSMFQPDVKNCHFQVQPDLQKKVLFSFNVFNVPKWNKSSLVKSHCQDFSLAIALFIR</sequence>
<keyword evidence="7" id="KW-1185">Reference proteome</keyword>
<evidence type="ECO:0000256" key="1">
    <source>
        <dbReference type="ARBA" id="ARBA00009403"/>
    </source>
</evidence>
<dbReference type="FunFam" id="3.10.450.10:FF:000004">
    <property type="entry name" value="Cystatin C"/>
    <property type="match status" value="1"/>
</dbReference>
<dbReference type="InterPro" id="IPR000010">
    <property type="entry name" value="Cystatin_dom"/>
</dbReference>
<dbReference type="Proteomes" id="UP000001811">
    <property type="component" value="Chromosome 13"/>
</dbReference>
<dbReference type="AlphaFoldDB" id="A0A5F9CFF3"/>
<protein>
    <recommendedName>
        <fullName evidence="5">Cystatin domain-containing protein</fullName>
    </recommendedName>
</protein>
<dbReference type="PANTHER" id="PTHR46186:SF2">
    <property type="entry name" value="CYSTATIN"/>
    <property type="match status" value="1"/>
</dbReference>
<reference evidence="6" key="2">
    <citation type="submission" date="2025-08" db="UniProtKB">
        <authorList>
            <consortium name="Ensembl"/>
        </authorList>
    </citation>
    <scope>IDENTIFICATION</scope>
    <source>
        <strain evidence="6">Thorbecke</strain>
    </source>
</reference>
<dbReference type="Ensembl" id="ENSOCUT00000041015.1">
    <property type="protein sequence ID" value="ENSOCUP00000032248.1"/>
    <property type="gene ID" value="ENSOCUG00000037269.1"/>
</dbReference>